<feature type="domain" description="Flagellar motor switch protein FliN-like C-terminal" evidence="12">
    <location>
        <begin position="252"/>
        <end position="322"/>
    </location>
</feature>
<evidence type="ECO:0000256" key="11">
    <source>
        <dbReference type="NCBIfam" id="TIGR01397"/>
    </source>
</evidence>
<dbReference type="Proteomes" id="UP000605201">
    <property type="component" value="Unassembled WGS sequence"/>
</dbReference>
<keyword evidence="5" id="KW-1003">Cell membrane</keyword>
<evidence type="ECO:0000256" key="10">
    <source>
        <dbReference type="ARBA" id="ARBA00025044"/>
    </source>
</evidence>
<dbReference type="InterPro" id="IPR001689">
    <property type="entry name" value="Flag_FliM"/>
</dbReference>
<dbReference type="AlphaFoldDB" id="A0A8J6TM25"/>
<accession>A0A8J6TM25</accession>
<dbReference type="EMBL" id="JACNIG010000201">
    <property type="protein sequence ID" value="MBC8432051.1"/>
    <property type="molecule type" value="Genomic_DNA"/>
</dbReference>
<evidence type="ECO:0000256" key="8">
    <source>
        <dbReference type="ARBA" id="ARBA00023136"/>
    </source>
</evidence>
<evidence type="ECO:0000256" key="3">
    <source>
        <dbReference type="ARBA" id="ARBA00011049"/>
    </source>
</evidence>
<dbReference type="PRINTS" id="PR00955">
    <property type="entry name" value="FLGMOTORFLIM"/>
</dbReference>
<dbReference type="NCBIfam" id="TIGR01397">
    <property type="entry name" value="fliM_switch"/>
    <property type="match status" value="1"/>
</dbReference>
<evidence type="ECO:0000256" key="1">
    <source>
        <dbReference type="ARBA" id="ARBA00004117"/>
    </source>
</evidence>
<reference evidence="13 14" key="1">
    <citation type="submission" date="2020-08" db="EMBL/GenBank/DDBJ databases">
        <title>Bridging the membrane lipid divide: bacteria of the FCB group superphylum have the potential to synthesize archaeal ether lipids.</title>
        <authorList>
            <person name="Villanueva L."/>
            <person name="Von Meijenfeldt F.A.B."/>
            <person name="Westbye A.B."/>
            <person name="Yadav S."/>
            <person name="Hopmans E.C."/>
            <person name="Dutilh B.E."/>
            <person name="Sinninghe Damste J.S."/>
        </authorList>
    </citation>
    <scope>NUCLEOTIDE SEQUENCE [LARGE SCALE GENOMIC DNA]</scope>
    <source>
        <strain evidence="13">NIOZ-UU17</strain>
    </source>
</reference>
<evidence type="ECO:0000256" key="2">
    <source>
        <dbReference type="ARBA" id="ARBA00004202"/>
    </source>
</evidence>
<dbReference type="InterPro" id="IPR001543">
    <property type="entry name" value="FliN-like_C"/>
</dbReference>
<dbReference type="SUPFAM" id="SSF101801">
    <property type="entry name" value="Surface presentation of antigens (SPOA)"/>
    <property type="match status" value="1"/>
</dbReference>
<evidence type="ECO:0000313" key="13">
    <source>
        <dbReference type="EMBL" id="MBC8432051.1"/>
    </source>
</evidence>
<dbReference type="InterPro" id="IPR036429">
    <property type="entry name" value="SpoA-like_sf"/>
</dbReference>
<dbReference type="InterPro" id="IPR028976">
    <property type="entry name" value="CheC-like_sf"/>
</dbReference>
<protein>
    <recommendedName>
        <fullName evidence="4 11">Flagellar motor switch protein FliM</fullName>
    </recommendedName>
</protein>
<dbReference type="Pfam" id="PF02154">
    <property type="entry name" value="FliM"/>
    <property type="match status" value="1"/>
</dbReference>
<comment type="subcellular location">
    <subcellularLocation>
        <location evidence="1">Bacterial flagellum basal body</location>
    </subcellularLocation>
    <subcellularLocation>
        <location evidence="2">Cell membrane</location>
        <topology evidence="2">Peripheral membrane protein</topology>
    </subcellularLocation>
</comment>
<dbReference type="GO" id="GO:0009425">
    <property type="term" value="C:bacterial-type flagellum basal body"/>
    <property type="evidence" value="ECO:0007669"/>
    <property type="project" value="UniProtKB-SubCell"/>
</dbReference>
<evidence type="ECO:0000256" key="5">
    <source>
        <dbReference type="ARBA" id="ARBA00022475"/>
    </source>
</evidence>
<keyword evidence="6" id="KW-0145">Chemotaxis</keyword>
<dbReference type="Gene3D" id="2.30.330.10">
    <property type="entry name" value="SpoA-like"/>
    <property type="match status" value="1"/>
</dbReference>
<keyword evidence="13" id="KW-0282">Flagellum</keyword>
<organism evidence="13 14">
    <name type="scientific">Candidatus Desulfatibia vada</name>
    <dbReference type="NCBI Taxonomy" id="2841696"/>
    <lineage>
        <taxon>Bacteria</taxon>
        <taxon>Pseudomonadati</taxon>
        <taxon>Thermodesulfobacteriota</taxon>
        <taxon>Desulfobacteria</taxon>
        <taxon>Desulfobacterales</taxon>
        <taxon>Desulfobacterales incertae sedis</taxon>
        <taxon>Candidatus Desulfatibia</taxon>
    </lineage>
</organism>
<evidence type="ECO:0000256" key="6">
    <source>
        <dbReference type="ARBA" id="ARBA00022500"/>
    </source>
</evidence>
<dbReference type="PANTHER" id="PTHR30034">
    <property type="entry name" value="FLAGELLAR MOTOR SWITCH PROTEIN FLIM"/>
    <property type="match status" value="1"/>
</dbReference>
<keyword evidence="13" id="KW-0969">Cilium</keyword>
<keyword evidence="9" id="KW-0975">Bacterial flagellum</keyword>
<dbReference type="GO" id="GO:0050918">
    <property type="term" value="P:positive chemotaxis"/>
    <property type="evidence" value="ECO:0007669"/>
    <property type="project" value="TreeGrafter"/>
</dbReference>
<dbReference type="GO" id="GO:0071978">
    <property type="term" value="P:bacterial-type flagellum-dependent swarming motility"/>
    <property type="evidence" value="ECO:0007669"/>
    <property type="project" value="TreeGrafter"/>
</dbReference>
<dbReference type="Gene3D" id="3.40.1550.10">
    <property type="entry name" value="CheC-like"/>
    <property type="match status" value="1"/>
</dbReference>
<name>A0A8J6TM25_9BACT</name>
<comment type="function">
    <text evidence="10">FliM is one of three proteins (FliG, FliN, FliM) that forms the rotor-mounted switch complex (C ring), located at the base of the basal body. This complex interacts with the CheY and CheZ chemotaxis proteins, in addition to contacting components of the motor that determine the direction of flagellar rotation.</text>
</comment>
<dbReference type="SUPFAM" id="SSF103039">
    <property type="entry name" value="CheC-like"/>
    <property type="match status" value="1"/>
</dbReference>
<evidence type="ECO:0000256" key="7">
    <source>
        <dbReference type="ARBA" id="ARBA00022779"/>
    </source>
</evidence>
<sequence length="323" mass="35651">MANVLSQEEVDSLLEGISEGAVQTEADVPDSAGEIKTYDFSMPAGPVHLRLPAMGIINERFVGFLRTKLPMVSRSVIDVNLSSTESVKFGEFCLSIPLPSSLNIFKMEPLRGYSLLVLEGPLVFSFVESFFGGRGVSHAKLEGRGFTTIETKIVQKMVKIVLDDLQEAWADVQEVNATLTRSEMDPQFAAIVTPDDVVIVNKFMIDLESGSGSMTICTPYTSIEPIKSKLQTRFRSESMETDKTWRVYLEKRILEIVLELSCTMGRATINSKDLLQIKVDDVIPLDQKIGTAIDVNVEGLLKFKGYPGSCNNKKAVKISQKIG</sequence>
<dbReference type="Pfam" id="PF01052">
    <property type="entry name" value="FliMN_C"/>
    <property type="match status" value="1"/>
</dbReference>
<evidence type="ECO:0000313" key="14">
    <source>
        <dbReference type="Proteomes" id="UP000605201"/>
    </source>
</evidence>
<dbReference type="PANTHER" id="PTHR30034:SF6">
    <property type="entry name" value="YOP PROTEINS TRANSLOCATION PROTEIN Q"/>
    <property type="match status" value="1"/>
</dbReference>
<comment type="caution">
    <text evidence="13">The sequence shown here is derived from an EMBL/GenBank/DDBJ whole genome shotgun (WGS) entry which is preliminary data.</text>
</comment>
<keyword evidence="8" id="KW-0472">Membrane</keyword>
<keyword evidence="13" id="KW-0966">Cell projection</keyword>
<dbReference type="CDD" id="cd17908">
    <property type="entry name" value="FliM"/>
    <property type="match status" value="1"/>
</dbReference>
<dbReference type="GO" id="GO:0005886">
    <property type="term" value="C:plasma membrane"/>
    <property type="evidence" value="ECO:0007669"/>
    <property type="project" value="UniProtKB-SubCell"/>
</dbReference>
<proteinExistence type="inferred from homology"/>
<gene>
    <name evidence="13" type="primary">fliM</name>
    <name evidence="13" type="ORF">H8D96_09035</name>
</gene>
<evidence type="ECO:0000256" key="4">
    <source>
        <dbReference type="ARBA" id="ARBA00021898"/>
    </source>
</evidence>
<dbReference type="PIRSF" id="PIRSF002888">
    <property type="entry name" value="FliM"/>
    <property type="match status" value="1"/>
</dbReference>
<keyword evidence="7" id="KW-0283">Flagellar rotation</keyword>
<comment type="similarity">
    <text evidence="3">Belongs to the FliM family.</text>
</comment>
<dbReference type="GO" id="GO:0003774">
    <property type="term" value="F:cytoskeletal motor activity"/>
    <property type="evidence" value="ECO:0007669"/>
    <property type="project" value="InterPro"/>
</dbReference>
<evidence type="ECO:0000259" key="12">
    <source>
        <dbReference type="Pfam" id="PF01052"/>
    </source>
</evidence>
<evidence type="ECO:0000256" key="9">
    <source>
        <dbReference type="ARBA" id="ARBA00023143"/>
    </source>
</evidence>